<dbReference type="Proteomes" id="UP000625804">
    <property type="component" value="Unassembled WGS sequence"/>
</dbReference>
<dbReference type="RefSeq" id="WP_173731605.1">
    <property type="nucleotide sequence ID" value="NZ_JABTTE010000015.1"/>
</dbReference>
<protein>
    <submittedName>
        <fullName evidence="1">Uncharacterized protein</fullName>
    </submittedName>
</protein>
<sequence>MLKSELMICVILAVLLLLIFFLGKAFSSIKREDQIKTSDMETPVVIKNLPNFPRNIEENKKRSPFRYSSDEFQAGMNVIIYGHPDTLESRNVFEHLRSLGINSVAINFPFYQSDWKANEVITSPIYTPTIEELQAVIEEAHHIGLSVMIRPIMDEQAFLPSNMWRGQIKPKDPNAWFDSYEKLILTYAMLAQSTNAKSLNIGTELNSMQNQYQNRWMKLIEKVRQVYKGELVYSFNFDTVHEIHSIEFVKLLDYIGIDAYFPLELPDYATTEMLEKEWMRQIKQMKETLWQKPILVTEAGIIPVAGAYRTPYSGSLPNQRYDPQAQVNYYEATYNVWKPRVQGIYWWGVLVGQDPNEISFSPLNMPTEKVIKKQFLKGFSNE</sequence>
<accession>A0A8J8K8W2</accession>
<dbReference type="EMBL" id="JABTTE010000015">
    <property type="protein sequence ID" value="NSL52401.1"/>
    <property type="molecule type" value="Genomic_DNA"/>
</dbReference>
<organism evidence="1 2">
    <name type="scientific">Calidifontibacillus erzurumensis</name>
    <dbReference type="NCBI Taxonomy" id="2741433"/>
    <lineage>
        <taxon>Bacteria</taxon>
        <taxon>Bacillati</taxon>
        <taxon>Bacillota</taxon>
        <taxon>Bacilli</taxon>
        <taxon>Bacillales</taxon>
        <taxon>Bacillaceae</taxon>
        <taxon>Calidifontibacillus/Schinkia group</taxon>
        <taxon>Calidifontibacillus</taxon>
    </lineage>
</organism>
<dbReference type="InterPro" id="IPR055151">
    <property type="entry name" value="GH113"/>
</dbReference>
<dbReference type="InterPro" id="IPR017853">
    <property type="entry name" value="GH"/>
</dbReference>
<dbReference type="Gene3D" id="3.20.20.80">
    <property type="entry name" value="Glycosidases"/>
    <property type="match status" value="1"/>
</dbReference>
<dbReference type="AlphaFoldDB" id="A0A8J8K8W2"/>
<dbReference type="SUPFAM" id="SSF51445">
    <property type="entry name" value="(Trans)glycosidases"/>
    <property type="match status" value="1"/>
</dbReference>
<proteinExistence type="predicted"/>
<dbReference type="CDD" id="cd19608">
    <property type="entry name" value="GH113_mannanase-like"/>
    <property type="match status" value="1"/>
</dbReference>
<reference evidence="1" key="1">
    <citation type="submission" date="2020-06" db="EMBL/GenBank/DDBJ databases">
        <title>A novel thermopfilic bacterium from Erzurum, Turkey.</title>
        <authorList>
            <person name="Adiguzel A."/>
            <person name="Ay H."/>
            <person name="Baltaci M.O."/>
        </authorList>
    </citation>
    <scope>NUCLEOTIDE SEQUENCE</scope>
    <source>
        <strain evidence="1">P2</strain>
    </source>
</reference>
<name>A0A8J8K8W2_9BACI</name>
<evidence type="ECO:0000313" key="2">
    <source>
        <dbReference type="Proteomes" id="UP000625804"/>
    </source>
</evidence>
<dbReference type="Pfam" id="PF22612">
    <property type="entry name" value="GH113"/>
    <property type="match status" value="1"/>
</dbReference>
<comment type="caution">
    <text evidence="1">The sequence shown here is derived from an EMBL/GenBank/DDBJ whole genome shotgun (WGS) entry which is preliminary data.</text>
</comment>
<gene>
    <name evidence="1" type="ORF">HR057_11620</name>
</gene>
<keyword evidence="2" id="KW-1185">Reference proteome</keyword>
<evidence type="ECO:0000313" key="1">
    <source>
        <dbReference type="EMBL" id="NSL52401.1"/>
    </source>
</evidence>